<dbReference type="AlphaFoldDB" id="A0A6S6TWJ8"/>
<reference evidence="2" key="1">
    <citation type="submission" date="2020-01" db="EMBL/GenBank/DDBJ databases">
        <authorList>
            <person name="Meier V. D."/>
            <person name="Meier V D."/>
        </authorList>
    </citation>
    <scope>NUCLEOTIDE SEQUENCE</scope>
    <source>
        <strain evidence="2">HLG_WM_MAG_10</strain>
    </source>
</reference>
<proteinExistence type="predicted"/>
<evidence type="ECO:0008006" key="3">
    <source>
        <dbReference type="Google" id="ProtNLM"/>
    </source>
</evidence>
<evidence type="ECO:0000313" key="2">
    <source>
        <dbReference type="EMBL" id="CAA6826941.1"/>
    </source>
</evidence>
<gene>
    <name evidence="2" type="ORF">HELGO_WM51761</name>
</gene>
<feature type="signal peptide" evidence="1">
    <location>
        <begin position="1"/>
        <end position="24"/>
    </location>
</feature>
<feature type="chain" id="PRO_5027643537" description="Lipoprotein" evidence="1">
    <location>
        <begin position="25"/>
        <end position="122"/>
    </location>
</feature>
<dbReference type="PROSITE" id="PS51257">
    <property type="entry name" value="PROKAR_LIPOPROTEIN"/>
    <property type="match status" value="1"/>
</dbReference>
<dbReference type="EMBL" id="CACVAQ010000389">
    <property type="protein sequence ID" value="CAA6826941.1"/>
    <property type="molecule type" value="Genomic_DNA"/>
</dbReference>
<organism evidence="2">
    <name type="scientific">uncultured Aureispira sp</name>
    <dbReference type="NCBI Taxonomy" id="1331704"/>
    <lineage>
        <taxon>Bacteria</taxon>
        <taxon>Pseudomonadati</taxon>
        <taxon>Bacteroidota</taxon>
        <taxon>Saprospiria</taxon>
        <taxon>Saprospirales</taxon>
        <taxon>Saprospiraceae</taxon>
        <taxon>Aureispira</taxon>
        <taxon>environmental samples</taxon>
    </lineage>
</organism>
<protein>
    <recommendedName>
        <fullName evidence="3">Lipoprotein</fullName>
    </recommendedName>
</protein>
<evidence type="ECO:0000256" key="1">
    <source>
        <dbReference type="SAM" id="SignalP"/>
    </source>
</evidence>
<keyword evidence="1" id="KW-0732">Signal</keyword>
<accession>A0A6S6TWJ8</accession>
<name>A0A6S6TWJ8_9BACT</name>
<sequence>MKTSPFLYALMPSLLLLISCVNTHQNNCTEIFKTTYISIENADLDDFYTLRTSTKDTFRCNYPEGNNYPVLNDQYQKKLVNNKDSFNFVGIINDSIVLVEPFVFSADDCHIHYISGNQNRSL</sequence>